<evidence type="ECO:0000259" key="8">
    <source>
        <dbReference type="Pfam" id="PF02687"/>
    </source>
</evidence>
<dbReference type="Pfam" id="PF02687">
    <property type="entry name" value="FtsX"/>
    <property type="match status" value="1"/>
</dbReference>
<keyword evidence="2" id="KW-1003">Cell membrane</keyword>
<evidence type="ECO:0000256" key="4">
    <source>
        <dbReference type="ARBA" id="ARBA00022989"/>
    </source>
</evidence>
<dbReference type="InterPro" id="IPR003838">
    <property type="entry name" value="ABC3_permease_C"/>
</dbReference>
<evidence type="ECO:0000256" key="1">
    <source>
        <dbReference type="ARBA" id="ARBA00004651"/>
    </source>
</evidence>
<feature type="transmembrane region" description="Helical" evidence="7">
    <location>
        <begin position="21"/>
        <end position="44"/>
    </location>
</feature>
<feature type="domain" description="ABC3 transporter permease C-terminal" evidence="8">
    <location>
        <begin position="270"/>
        <end position="391"/>
    </location>
</feature>
<keyword evidence="5 7" id="KW-0472">Membrane</keyword>
<evidence type="ECO:0000256" key="7">
    <source>
        <dbReference type="SAM" id="Phobius"/>
    </source>
</evidence>
<dbReference type="AlphaFoldDB" id="A0A564RXB7"/>
<feature type="transmembrane region" description="Helical" evidence="7">
    <location>
        <begin position="268"/>
        <end position="288"/>
    </location>
</feature>
<feature type="transmembrane region" description="Helical" evidence="7">
    <location>
        <begin position="362"/>
        <end position="387"/>
    </location>
</feature>
<sequence length="397" mass="42890">MRKVLRLAWFERTHTFRTSRALVVMLAIVVAVCYCLQGFVVSAVRSHASNVEKHSNVSVIELSTIRPDARVLDGESLSEVSGLGHVVSVVPWMQHDLDLADEGDWPSPTVSPGSLWATTYFEPRLPKMIKGDRPVSLQDDEILLPDSVPGGSLRHLYGKTVMFGYTHINGKYQGSYRTIPLKVVGIYDNSVPDKDGENPSYVSENTMDVLFDGNVQESYTFAYVQVDSGDNVPLVQKKLAAMGFAVAGAAGQQDVTGILAALMSIGRFMFPIVLVCSLVFGLFLSVIWMKQRKRSLALLRCLGYTAGQLSALALVQVVQLVVAAGIAGIILGAGFSLLLAHSVDSGDLLNLTNLDSVVFDPVLALEMFAITVAGAVIGALPLSVRIAHTQPDELMRG</sequence>
<dbReference type="EMBL" id="CABHML010000023">
    <property type="protein sequence ID" value="VUW82340.1"/>
    <property type="molecule type" value="Genomic_DNA"/>
</dbReference>
<evidence type="ECO:0000313" key="10">
    <source>
        <dbReference type="Proteomes" id="UP000319252"/>
    </source>
</evidence>
<proteinExistence type="inferred from homology"/>
<evidence type="ECO:0000256" key="3">
    <source>
        <dbReference type="ARBA" id="ARBA00022692"/>
    </source>
</evidence>
<dbReference type="PANTHER" id="PTHR30572:SF4">
    <property type="entry name" value="ABC TRANSPORTER PERMEASE YTRF"/>
    <property type="match status" value="1"/>
</dbReference>
<dbReference type="Proteomes" id="UP000319252">
    <property type="component" value="Unassembled WGS sequence"/>
</dbReference>
<dbReference type="PANTHER" id="PTHR30572">
    <property type="entry name" value="MEMBRANE COMPONENT OF TRANSPORTER-RELATED"/>
    <property type="match status" value="1"/>
</dbReference>
<keyword evidence="4 7" id="KW-1133">Transmembrane helix</keyword>
<dbReference type="GO" id="GO:0022857">
    <property type="term" value="F:transmembrane transporter activity"/>
    <property type="evidence" value="ECO:0007669"/>
    <property type="project" value="TreeGrafter"/>
</dbReference>
<evidence type="ECO:0000256" key="6">
    <source>
        <dbReference type="ARBA" id="ARBA00038076"/>
    </source>
</evidence>
<dbReference type="GO" id="GO:0005886">
    <property type="term" value="C:plasma membrane"/>
    <property type="evidence" value="ECO:0007669"/>
    <property type="project" value="UniProtKB-SubCell"/>
</dbReference>
<comment type="similarity">
    <text evidence="6">Belongs to the ABC-4 integral membrane protein family.</text>
</comment>
<protein>
    <recommendedName>
        <fullName evidence="8">ABC3 transporter permease C-terminal domain-containing protein</fullName>
    </recommendedName>
</protein>
<dbReference type="InterPro" id="IPR050250">
    <property type="entry name" value="Macrolide_Exporter_MacB"/>
</dbReference>
<name>A0A564RXB7_BIFLI</name>
<accession>A0A564RXB7</accession>
<evidence type="ECO:0000256" key="2">
    <source>
        <dbReference type="ARBA" id="ARBA00022475"/>
    </source>
</evidence>
<feature type="transmembrane region" description="Helical" evidence="7">
    <location>
        <begin position="309"/>
        <end position="342"/>
    </location>
</feature>
<evidence type="ECO:0000256" key="5">
    <source>
        <dbReference type="ARBA" id="ARBA00023136"/>
    </source>
</evidence>
<reference evidence="9 10" key="1">
    <citation type="submission" date="2019-07" db="EMBL/GenBank/DDBJ databases">
        <authorList>
            <person name="Chang H.-W."/>
            <person name="Raman A."/>
            <person name="Venkatesh S."/>
            <person name="Gehrig J."/>
        </authorList>
    </citation>
    <scope>NUCLEOTIDE SEQUENCE [LARGE SCALE GENOMIC DNA]</scope>
    <source>
        <strain evidence="9">B.longum_ssp_infantis_4</strain>
    </source>
</reference>
<gene>
    <name evidence="9" type="ORF">BLONGUMMC1_00098</name>
</gene>
<organism evidence="9 10">
    <name type="scientific">Bifidobacterium longum subsp. infantis</name>
    <dbReference type="NCBI Taxonomy" id="1682"/>
    <lineage>
        <taxon>Bacteria</taxon>
        <taxon>Bacillati</taxon>
        <taxon>Actinomycetota</taxon>
        <taxon>Actinomycetes</taxon>
        <taxon>Bifidobacteriales</taxon>
        <taxon>Bifidobacteriaceae</taxon>
        <taxon>Bifidobacterium</taxon>
    </lineage>
</organism>
<evidence type="ECO:0000313" key="9">
    <source>
        <dbReference type="EMBL" id="VUW82340.1"/>
    </source>
</evidence>
<keyword evidence="3 7" id="KW-0812">Transmembrane</keyword>
<comment type="subcellular location">
    <subcellularLocation>
        <location evidence="1">Cell membrane</location>
        <topology evidence="1">Multi-pass membrane protein</topology>
    </subcellularLocation>
</comment>